<comment type="caution">
    <text evidence="1">The sequence shown here is derived from an EMBL/GenBank/DDBJ whole genome shotgun (WGS) entry which is preliminary data.</text>
</comment>
<evidence type="ECO:0000313" key="2">
    <source>
        <dbReference type="Proteomes" id="UP000252707"/>
    </source>
</evidence>
<dbReference type="AlphaFoldDB" id="A0A369CI24"/>
<accession>A0A369CI24</accession>
<reference evidence="1 2" key="1">
    <citation type="submission" date="2018-07" db="EMBL/GenBank/DDBJ databases">
        <title>Genomic Encyclopedia of Type Strains, Phase IV (KMG-IV): sequencing the most valuable type-strain genomes for metagenomic binning, comparative biology and taxonomic classification.</title>
        <authorList>
            <person name="Goeker M."/>
        </authorList>
    </citation>
    <scope>NUCLEOTIDE SEQUENCE [LARGE SCALE GENOMIC DNA]</scope>
    <source>
        <strain evidence="1 2">DSM 26407</strain>
    </source>
</reference>
<evidence type="ECO:0008006" key="3">
    <source>
        <dbReference type="Google" id="ProtNLM"/>
    </source>
</evidence>
<keyword evidence="2" id="KW-1185">Reference proteome</keyword>
<protein>
    <recommendedName>
        <fullName evidence="3">Nucleotidyltransferase-like protein</fullName>
    </recommendedName>
</protein>
<dbReference type="EMBL" id="QPJY01000001">
    <property type="protein sequence ID" value="RCX32928.1"/>
    <property type="molecule type" value="Genomic_DNA"/>
</dbReference>
<proteinExistence type="predicted"/>
<dbReference type="OrthoDB" id="5294130at2"/>
<organism evidence="1 2">
    <name type="scientific">Thioalbus denitrificans</name>
    <dbReference type="NCBI Taxonomy" id="547122"/>
    <lineage>
        <taxon>Bacteria</taxon>
        <taxon>Pseudomonadati</taxon>
        <taxon>Pseudomonadota</taxon>
        <taxon>Gammaproteobacteria</taxon>
        <taxon>Chromatiales</taxon>
        <taxon>Ectothiorhodospiraceae</taxon>
        <taxon>Thioalbus</taxon>
    </lineage>
</organism>
<evidence type="ECO:0000313" key="1">
    <source>
        <dbReference type="EMBL" id="RCX32928.1"/>
    </source>
</evidence>
<dbReference type="Proteomes" id="UP000252707">
    <property type="component" value="Unassembled WGS sequence"/>
</dbReference>
<gene>
    <name evidence="1" type="ORF">DFQ59_101226</name>
</gene>
<sequence length="201" mass="21994">MGQSTRDRRVRQLIAEEAARIMAAEGLNDFLQAKRKAAGHLGAEGTRNMPRNEEIELALRAYQQLFQSDSQPARLRELRRTALNAMRLLARFDPRLVGPVLSGTAGVNSVIDLHLFAAAPEEVAFALDDAGIPFEPRDMRLRLSGNGHQTLPGFRFVAGDTVIDLTVFSSDGPRNTPLSPVDGRPAERANTARVEALLAVE</sequence>
<name>A0A369CI24_9GAMM</name>
<dbReference type="RefSeq" id="WP_114278456.1">
    <property type="nucleotide sequence ID" value="NZ_QPJY01000001.1"/>
</dbReference>